<dbReference type="EMBL" id="QMIF01000373">
    <property type="protein sequence ID" value="TVM23339.1"/>
    <property type="molecule type" value="Genomic_DNA"/>
</dbReference>
<comment type="caution">
    <text evidence="2">The sequence shown here is derived from an EMBL/GenBank/DDBJ whole genome shotgun (WGS) entry which is preliminary data.</text>
</comment>
<dbReference type="RefSeq" id="WP_167512711.1">
    <property type="nucleotide sequence ID" value="NZ_QMIF01000373.1"/>
</dbReference>
<gene>
    <name evidence="2" type="ORF">DQK91_23635</name>
</gene>
<organism evidence="2 3">
    <name type="scientific">Oceanidesulfovibrio marinus</name>
    <dbReference type="NCBI Taxonomy" id="370038"/>
    <lineage>
        <taxon>Bacteria</taxon>
        <taxon>Pseudomonadati</taxon>
        <taxon>Thermodesulfobacteriota</taxon>
        <taxon>Desulfovibrionia</taxon>
        <taxon>Desulfovibrionales</taxon>
        <taxon>Desulfovibrionaceae</taxon>
        <taxon>Oceanidesulfovibrio</taxon>
    </lineage>
</organism>
<name>A0A6P1Z8M1_9BACT</name>
<feature type="non-terminal residue" evidence="2">
    <location>
        <position position="1"/>
    </location>
</feature>
<feature type="transmembrane region" description="Helical" evidence="1">
    <location>
        <begin position="12"/>
        <end position="31"/>
    </location>
</feature>
<accession>A0A6P1Z8M1</accession>
<dbReference type="AlphaFoldDB" id="A0A6P1Z8M1"/>
<keyword evidence="1" id="KW-1133">Transmembrane helix</keyword>
<sequence>PRLSYSYAPLYHMIFLSLFSIILLGSVFHILRNLLQLRDIVATPEFVDIPISHASKIDDYALKNMALLN</sequence>
<evidence type="ECO:0000256" key="1">
    <source>
        <dbReference type="SAM" id="Phobius"/>
    </source>
</evidence>
<evidence type="ECO:0000313" key="2">
    <source>
        <dbReference type="EMBL" id="TVM23339.1"/>
    </source>
</evidence>
<keyword evidence="1" id="KW-0472">Membrane</keyword>
<dbReference type="Proteomes" id="UP000434052">
    <property type="component" value="Unassembled WGS sequence"/>
</dbReference>
<keyword evidence="1" id="KW-0812">Transmembrane</keyword>
<evidence type="ECO:0000313" key="3">
    <source>
        <dbReference type="Proteomes" id="UP000434052"/>
    </source>
</evidence>
<protein>
    <submittedName>
        <fullName evidence="2">Uncharacterized protein</fullName>
    </submittedName>
</protein>
<reference evidence="2 3" key="1">
    <citation type="submission" date="2018-06" db="EMBL/GenBank/DDBJ databases">
        <title>Complete genome of Desulfovibrio marinus P48SEP.</title>
        <authorList>
            <person name="Crispim J.S."/>
            <person name="Vidigal P.M.P."/>
            <person name="Silva L.C.F."/>
            <person name="Araujo L.C."/>
            <person name="Laguardia C.N."/>
            <person name="Dias R.S."/>
            <person name="Sousa M.P."/>
            <person name="Paula S.O."/>
            <person name="Silva C."/>
        </authorList>
    </citation>
    <scope>NUCLEOTIDE SEQUENCE [LARGE SCALE GENOMIC DNA]</scope>
    <source>
        <strain evidence="2 3">P48SEP</strain>
    </source>
</reference>
<proteinExistence type="predicted"/>